<dbReference type="Proteomes" id="UP001175271">
    <property type="component" value="Unassembled WGS sequence"/>
</dbReference>
<dbReference type="AlphaFoldDB" id="A0AA39LNU0"/>
<comment type="subcellular location">
    <subcellularLocation>
        <location evidence="2">Mitochondrion intermembrane space</location>
    </subcellularLocation>
</comment>
<dbReference type="FunFam" id="1.20.120.310:FF:000003">
    <property type="entry name" value="Sulfhydryl oxidase"/>
    <property type="match status" value="1"/>
</dbReference>
<organism evidence="11 12">
    <name type="scientific">Steinernema hermaphroditum</name>
    <dbReference type="NCBI Taxonomy" id="289476"/>
    <lineage>
        <taxon>Eukaryota</taxon>
        <taxon>Metazoa</taxon>
        <taxon>Ecdysozoa</taxon>
        <taxon>Nematoda</taxon>
        <taxon>Chromadorea</taxon>
        <taxon>Rhabditida</taxon>
        <taxon>Tylenchina</taxon>
        <taxon>Panagrolaimomorpha</taxon>
        <taxon>Strongyloidoidea</taxon>
        <taxon>Steinernematidae</taxon>
        <taxon>Steinernema</taxon>
    </lineage>
</organism>
<dbReference type="PROSITE" id="PS51324">
    <property type="entry name" value="ERV_ALR"/>
    <property type="match status" value="1"/>
</dbReference>
<dbReference type="PANTHER" id="PTHR12645">
    <property type="entry name" value="ALR/ERV"/>
    <property type="match status" value="1"/>
</dbReference>
<evidence type="ECO:0000256" key="8">
    <source>
        <dbReference type="ARBA" id="ARBA00048864"/>
    </source>
</evidence>
<dbReference type="InterPro" id="IPR017905">
    <property type="entry name" value="ERV/ALR_sulphydryl_oxidase"/>
</dbReference>
<feature type="domain" description="ERV/ALR sulfhydryl oxidase" evidence="10">
    <location>
        <begin position="80"/>
        <end position="180"/>
    </location>
</feature>
<dbReference type="EMBL" id="JAUCMV010000004">
    <property type="protein sequence ID" value="KAK0404192.1"/>
    <property type="molecule type" value="Genomic_DNA"/>
</dbReference>
<dbReference type="SUPFAM" id="SSF69000">
    <property type="entry name" value="FAD-dependent thiol oxidase"/>
    <property type="match status" value="1"/>
</dbReference>
<dbReference type="GO" id="GO:0016971">
    <property type="term" value="F:flavin-dependent sulfhydryl oxidase activity"/>
    <property type="evidence" value="ECO:0007669"/>
    <property type="project" value="InterPro"/>
</dbReference>
<dbReference type="GO" id="GO:0050660">
    <property type="term" value="F:flavin adenine dinucleotide binding"/>
    <property type="evidence" value="ECO:0007669"/>
    <property type="project" value="TreeGrafter"/>
</dbReference>
<accession>A0AA39LNU0</accession>
<evidence type="ECO:0000313" key="12">
    <source>
        <dbReference type="Proteomes" id="UP001175271"/>
    </source>
</evidence>
<dbReference type="InterPro" id="IPR039799">
    <property type="entry name" value="ALR/ERV"/>
</dbReference>
<evidence type="ECO:0000256" key="5">
    <source>
        <dbReference type="ARBA" id="ARBA00023002"/>
    </source>
</evidence>
<dbReference type="Pfam" id="PF04777">
    <property type="entry name" value="Evr1_Alr"/>
    <property type="match status" value="1"/>
</dbReference>
<dbReference type="EC" id="1.8.3.2" evidence="9"/>
<evidence type="ECO:0000256" key="4">
    <source>
        <dbReference type="ARBA" id="ARBA00022827"/>
    </source>
</evidence>
<reference evidence="11" key="1">
    <citation type="submission" date="2023-06" db="EMBL/GenBank/DDBJ databases">
        <title>Genomic analysis of the entomopathogenic nematode Steinernema hermaphroditum.</title>
        <authorList>
            <person name="Schwarz E.M."/>
            <person name="Heppert J.K."/>
            <person name="Baniya A."/>
            <person name="Schwartz H.T."/>
            <person name="Tan C.-H."/>
            <person name="Antoshechkin I."/>
            <person name="Sternberg P.W."/>
            <person name="Goodrich-Blair H."/>
            <person name="Dillman A.R."/>
        </authorList>
    </citation>
    <scope>NUCLEOTIDE SEQUENCE</scope>
    <source>
        <strain evidence="11">PS9179</strain>
        <tissue evidence="11">Whole animal</tissue>
    </source>
</reference>
<keyword evidence="6" id="KW-0496">Mitochondrion</keyword>
<dbReference type="Gene3D" id="1.20.120.310">
    <property type="entry name" value="ERV/ALR sulfhydryl oxidase domain"/>
    <property type="match status" value="1"/>
</dbReference>
<keyword evidence="7" id="KW-1015">Disulfide bond</keyword>
<dbReference type="PANTHER" id="PTHR12645:SF0">
    <property type="entry name" value="FAD-LINKED SULFHYDRYL OXIDASE ALR"/>
    <property type="match status" value="1"/>
</dbReference>
<name>A0AA39LNU0_9BILA</name>
<comment type="cofactor">
    <cofactor evidence="1 9">
        <name>FAD</name>
        <dbReference type="ChEBI" id="CHEBI:57692"/>
    </cofactor>
</comment>
<evidence type="ECO:0000313" key="11">
    <source>
        <dbReference type="EMBL" id="KAK0404192.1"/>
    </source>
</evidence>
<evidence type="ECO:0000256" key="3">
    <source>
        <dbReference type="ARBA" id="ARBA00022630"/>
    </source>
</evidence>
<proteinExistence type="predicted"/>
<dbReference type="InterPro" id="IPR036774">
    <property type="entry name" value="ERV/ALR_sulphydryl_oxid_sf"/>
</dbReference>
<gene>
    <name evidence="11" type="ORF">QR680_017333</name>
</gene>
<sequence length="191" mass="21693">MSNAKKPTPNAAISSLPIITAVIRHRRDASTMDRFAGGSGYNQENCKLKACISVEEMLKRGKALAEKTDASTRDPHRKDCPVDKDKLGRSTWNLLHTMSVAYPDKPSPQDAKVMNDFLQNLSKTYPCSYCAADLRKDLQLNPPDLRDKKSFAQWMCEMHNRVNDKLGKDLFDCSRVFERWVDGWKDGSCDY</sequence>
<evidence type="ECO:0000259" key="10">
    <source>
        <dbReference type="PROSITE" id="PS51324"/>
    </source>
</evidence>
<comment type="catalytic activity">
    <reaction evidence="8 9">
        <text>2 R'C(R)SH + O2 = R'C(R)S-S(R)CR' + H2O2</text>
        <dbReference type="Rhea" id="RHEA:17357"/>
        <dbReference type="ChEBI" id="CHEBI:15379"/>
        <dbReference type="ChEBI" id="CHEBI:16240"/>
        <dbReference type="ChEBI" id="CHEBI:16520"/>
        <dbReference type="ChEBI" id="CHEBI:17412"/>
        <dbReference type="EC" id="1.8.3.2"/>
    </reaction>
</comment>
<keyword evidence="3 9" id="KW-0285">Flavoprotein</keyword>
<evidence type="ECO:0000256" key="9">
    <source>
        <dbReference type="RuleBase" id="RU371123"/>
    </source>
</evidence>
<evidence type="ECO:0000256" key="7">
    <source>
        <dbReference type="ARBA" id="ARBA00023157"/>
    </source>
</evidence>
<comment type="caution">
    <text evidence="11">The sequence shown here is derived from an EMBL/GenBank/DDBJ whole genome shotgun (WGS) entry which is preliminary data.</text>
</comment>
<keyword evidence="5 9" id="KW-0560">Oxidoreductase</keyword>
<protein>
    <recommendedName>
        <fullName evidence="9">Sulfhydryl oxidase</fullName>
        <ecNumber evidence="9">1.8.3.2</ecNumber>
    </recommendedName>
</protein>
<evidence type="ECO:0000256" key="1">
    <source>
        <dbReference type="ARBA" id="ARBA00001974"/>
    </source>
</evidence>
<evidence type="ECO:0000256" key="6">
    <source>
        <dbReference type="ARBA" id="ARBA00023128"/>
    </source>
</evidence>
<dbReference type="GO" id="GO:0005758">
    <property type="term" value="C:mitochondrial intermembrane space"/>
    <property type="evidence" value="ECO:0007669"/>
    <property type="project" value="UniProtKB-SubCell"/>
</dbReference>
<evidence type="ECO:0000256" key="2">
    <source>
        <dbReference type="ARBA" id="ARBA00004569"/>
    </source>
</evidence>
<keyword evidence="4 9" id="KW-0274">FAD</keyword>
<keyword evidence="12" id="KW-1185">Reference proteome</keyword>